<dbReference type="InterPro" id="IPR058028">
    <property type="entry name" value="Tepsin_VHS/ENTH-like"/>
</dbReference>
<dbReference type="PANTHER" id="PTHR21514">
    <property type="entry name" value="AP-4 COMPLEX ACCESSORY SUBUNIT TEPSIN"/>
    <property type="match status" value="1"/>
</dbReference>
<organism evidence="7 8">
    <name type="scientific">Melopsittacus undulatus</name>
    <name type="common">Budgerigar</name>
    <name type="synonym">Psittacus undulatus</name>
    <dbReference type="NCBI Taxonomy" id="13146"/>
    <lineage>
        <taxon>Eukaryota</taxon>
        <taxon>Metazoa</taxon>
        <taxon>Chordata</taxon>
        <taxon>Craniata</taxon>
        <taxon>Vertebrata</taxon>
        <taxon>Euteleostomi</taxon>
        <taxon>Archelosauria</taxon>
        <taxon>Archosauria</taxon>
        <taxon>Dinosauria</taxon>
        <taxon>Saurischia</taxon>
        <taxon>Theropoda</taxon>
        <taxon>Coelurosauria</taxon>
        <taxon>Aves</taxon>
        <taxon>Neognathae</taxon>
        <taxon>Neoaves</taxon>
        <taxon>Telluraves</taxon>
        <taxon>Australaves</taxon>
        <taxon>Psittaciformes</taxon>
        <taxon>Psittaculidae</taxon>
        <taxon>Melopsittacus</taxon>
    </lineage>
</organism>
<evidence type="ECO:0000256" key="5">
    <source>
        <dbReference type="SAM" id="MobiDB-lite"/>
    </source>
</evidence>
<evidence type="ECO:0000256" key="3">
    <source>
        <dbReference type="ARBA" id="ARBA00023034"/>
    </source>
</evidence>
<sequence length="680" mass="70997">MVSQSKLSRSLIVCCGKVVPSPSSGWTDRLPASADWSSAAPASRAAPDWFICRLFTSYLPPSPRRHQSAEPLPPGALPFLAADWSEPQLLALSLVLGAPRGAEPRGRAGTGGGAVMASPLRDRLSFLSRLPVLLRGTADEDAPCPGYLLEEIAKISHESAGSSRCLLEFLLGRLRSGSCHVKLKVLRILLHTCSRGSPHFLLQLQGSACCIREAAAFTGPPDPLHGNSLNQKVRAAAQVSITLLPCAAPFHIQPQVWSVPGGLLPCRVLGALGLCWAPGNHPRPWPSAGSAGEALLSTIQRAAEAVAHAVLPSPGGHRPPHRDLHEDTYEPVRAPSPPRSPTEAGKPPAATTTHGTRARHQPGLAGGGWEEADSGHSSQDSSQGIGDLSRTSDSCSKSGSDGHCGAIRELSHAAERVDTDSLGDCVREVSLVAALTRGDRVFLTREEAQHFVKECGLLNCEVVLELLSRALQDPSDSVRMRSMGAISSLMCSDLLSLDQIFAVTRLQLQQLSQGSPGPVANRAMKVTRGVSPCPLPRGTRLTSDPSALPAGSAPCPGDLLLDIPPVPGESILTPLSAAPLPGACSREAGVEAETCGQPSAAVPARPCGQEAVSRGPGDVVGAPALSRSLSLFAGMELVAPPGAGAVLHQDSPSAEPWAPSQPHMDKGSEQQPSAFAFLNM</sequence>
<keyword evidence="3" id="KW-0333">Golgi apparatus</keyword>
<dbReference type="InterPro" id="IPR008942">
    <property type="entry name" value="ENTH_VHS"/>
</dbReference>
<comment type="subcellular location">
    <subcellularLocation>
        <location evidence="1">Cytoplasmic vesicle</location>
    </subcellularLocation>
    <subcellularLocation>
        <location evidence="2">Golgi apparatus</location>
    </subcellularLocation>
</comment>
<reference evidence="7" key="1">
    <citation type="submission" date="2020-03" db="EMBL/GenBank/DDBJ databases">
        <title>Melopsittacus undulatus (budgerigar) genome, bMelUnd1, maternal haplotype with Z.</title>
        <authorList>
            <person name="Gedman G."/>
            <person name="Mountcastle J."/>
            <person name="Haase B."/>
            <person name="Formenti G."/>
            <person name="Wright T."/>
            <person name="Apodaca J."/>
            <person name="Pelan S."/>
            <person name="Chow W."/>
            <person name="Rhie A."/>
            <person name="Howe K."/>
            <person name="Fedrigo O."/>
            <person name="Jarvis E.D."/>
        </authorList>
    </citation>
    <scope>NUCLEOTIDE SEQUENCE [LARGE SCALE GENOMIC DNA]</scope>
</reference>
<dbReference type="GO" id="GO:0032588">
    <property type="term" value="C:trans-Golgi network membrane"/>
    <property type="evidence" value="ECO:0007669"/>
    <property type="project" value="TreeGrafter"/>
</dbReference>
<evidence type="ECO:0000313" key="7">
    <source>
        <dbReference type="Ensembl" id="ENSMUNP00000024856.1"/>
    </source>
</evidence>
<evidence type="ECO:0000256" key="4">
    <source>
        <dbReference type="ARBA" id="ARBA00023329"/>
    </source>
</evidence>
<dbReference type="GO" id="GO:0031410">
    <property type="term" value="C:cytoplasmic vesicle"/>
    <property type="evidence" value="ECO:0007669"/>
    <property type="project" value="UniProtKB-SubCell"/>
</dbReference>
<dbReference type="InterPro" id="IPR039273">
    <property type="entry name" value="TEPSIN"/>
</dbReference>
<feature type="region of interest" description="Disordered" evidence="5">
    <location>
        <begin position="311"/>
        <end position="402"/>
    </location>
</feature>
<keyword evidence="8" id="KW-1185">Reference proteome</keyword>
<evidence type="ECO:0000256" key="1">
    <source>
        <dbReference type="ARBA" id="ARBA00004541"/>
    </source>
</evidence>
<proteinExistence type="predicted"/>
<feature type="compositionally biased region" description="Low complexity" evidence="5">
    <location>
        <begin position="375"/>
        <end position="389"/>
    </location>
</feature>
<dbReference type="Pfam" id="PF25827">
    <property type="entry name" value="TVHS-like"/>
    <property type="match status" value="1"/>
</dbReference>
<dbReference type="Gene3D" id="1.25.40.90">
    <property type="match status" value="1"/>
</dbReference>
<gene>
    <name evidence="7" type="primary">LOC106023557</name>
</gene>
<dbReference type="AlphaFoldDB" id="A0A8V5G8S2"/>
<reference evidence="7" key="2">
    <citation type="submission" date="2025-08" db="UniProtKB">
        <authorList>
            <consortium name="Ensembl"/>
        </authorList>
    </citation>
    <scope>IDENTIFICATION</scope>
</reference>
<feature type="region of interest" description="Disordered" evidence="5">
    <location>
        <begin position="644"/>
        <end position="680"/>
    </location>
</feature>
<name>A0A8V5G8S2_MELUD</name>
<feature type="domain" description="AP-4 complex accessory subunit Tepsin VHS/ENTH-like" evidence="6">
    <location>
        <begin position="427"/>
        <end position="528"/>
    </location>
</feature>
<dbReference type="CDD" id="cd03572">
    <property type="entry name" value="ENTH_like_Tepsin"/>
    <property type="match status" value="1"/>
</dbReference>
<dbReference type="InterPro" id="IPR035802">
    <property type="entry name" value="ENTH/VHS_tepsin"/>
</dbReference>
<accession>A0A8V5G8S2</accession>
<dbReference type="SUPFAM" id="SSF48464">
    <property type="entry name" value="ENTH/VHS domain"/>
    <property type="match status" value="1"/>
</dbReference>
<evidence type="ECO:0000259" key="6">
    <source>
        <dbReference type="Pfam" id="PF25827"/>
    </source>
</evidence>
<feature type="compositionally biased region" description="Basic and acidic residues" evidence="5">
    <location>
        <begin position="321"/>
        <end position="330"/>
    </location>
</feature>
<reference evidence="7" key="3">
    <citation type="submission" date="2025-09" db="UniProtKB">
        <authorList>
            <consortium name="Ensembl"/>
        </authorList>
    </citation>
    <scope>IDENTIFICATION</scope>
</reference>
<dbReference type="Proteomes" id="UP000694405">
    <property type="component" value="Chromosome 11"/>
</dbReference>
<dbReference type="Ensembl" id="ENSMUNT00000026952.1">
    <property type="protein sequence ID" value="ENSMUNP00000024856.1"/>
    <property type="gene ID" value="ENSMUNG00000003415.2"/>
</dbReference>
<dbReference type="PANTHER" id="PTHR21514:SF0">
    <property type="entry name" value="AP-4 COMPLEX ACCESSORY SUBUNIT TEPSIN"/>
    <property type="match status" value="1"/>
</dbReference>
<evidence type="ECO:0000256" key="2">
    <source>
        <dbReference type="ARBA" id="ARBA00004555"/>
    </source>
</evidence>
<keyword evidence="4" id="KW-0968">Cytoplasmic vesicle</keyword>
<evidence type="ECO:0000313" key="8">
    <source>
        <dbReference type="Proteomes" id="UP000694405"/>
    </source>
</evidence>
<protein>
    <recommendedName>
        <fullName evidence="6">AP-4 complex accessory subunit Tepsin VHS/ENTH-like domain-containing protein</fullName>
    </recommendedName>
</protein>